<feature type="compositionally biased region" description="Basic and acidic residues" evidence="1">
    <location>
        <begin position="70"/>
        <end position="91"/>
    </location>
</feature>
<gene>
    <name evidence="2" type="ORF">F8M41_013890</name>
</gene>
<evidence type="ECO:0000256" key="1">
    <source>
        <dbReference type="SAM" id="MobiDB-lite"/>
    </source>
</evidence>
<comment type="caution">
    <text evidence="2">The sequence shown here is derived from an EMBL/GenBank/DDBJ whole genome shotgun (WGS) entry which is preliminary data.</text>
</comment>
<reference evidence="2 3" key="1">
    <citation type="journal article" date="2019" name="Environ. Microbiol.">
        <title>At the nexus of three kingdoms: the genome of the mycorrhizal fungus Gigaspora margarita provides insights into plant, endobacterial and fungal interactions.</title>
        <authorList>
            <person name="Venice F."/>
            <person name="Ghignone S."/>
            <person name="Salvioli di Fossalunga A."/>
            <person name="Amselem J."/>
            <person name="Novero M."/>
            <person name="Xianan X."/>
            <person name="Sedzielewska Toro K."/>
            <person name="Morin E."/>
            <person name="Lipzen A."/>
            <person name="Grigoriev I.V."/>
            <person name="Henrissat B."/>
            <person name="Martin F.M."/>
            <person name="Bonfante P."/>
        </authorList>
    </citation>
    <scope>NUCLEOTIDE SEQUENCE [LARGE SCALE GENOMIC DNA]</scope>
    <source>
        <strain evidence="2 3">BEG34</strain>
    </source>
</reference>
<dbReference type="EMBL" id="WTPW01002821">
    <property type="protein sequence ID" value="KAF0364515.1"/>
    <property type="molecule type" value="Genomic_DNA"/>
</dbReference>
<dbReference type="OrthoDB" id="2392887at2759"/>
<feature type="region of interest" description="Disordered" evidence="1">
    <location>
        <begin position="358"/>
        <end position="397"/>
    </location>
</feature>
<feature type="compositionally biased region" description="Polar residues" evidence="1">
    <location>
        <begin position="34"/>
        <end position="49"/>
    </location>
</feature>
<feature type="compositionally biased region" description="Acidic residues" evidence="1">
    <location>
        <begin position="359"/>
        <end position="387"/>
    </location>
</feature>
<name>A0A8H3WX72_GIGMA</name>
<dbReference type="AlphaFoldDB" id="A0A8H3WX72"/>
<evidence type="ECO:0000313" key="3">
    <source>
        <dbReference type="Proteomes" id="UP000439903"/>
    </source>
</evidence>
<organism evidence="2 3">
    <name type="scientific">Gigaspora margarita</name>
    <dbReference type="NCBI Taxonomy" id="4874"/>
    <lineage>
        <taxon>Eukaryota</taxon>
        <taxon>Fungi</taxon>
        <taxon>Fungi incertae sedis</taxon>
        <taxon>Mucoromycota</taxon>
        <taxon>Glomeromycotina</taxon>
        <taxon>Glomeromycetes</taxon>
        <taxon>Diversisporales</taxon>
        <taxon>Gigasporaceae</taxon>
        <taxon>Gigaspora</taxon>
    </lineage>
</organism>
<proteinExistence type="predicted"/>
<feature type="region of interest" description="Disordered" evidence="1">
    <location>
        <begin position="1"/>
        <end position="91"/>
    </location>
</feature>
<keyword evidence="3" id="KW-1185">Reference proteome</keyword>
<evidence type="ECO:0000313" key="2">
    <source>
        <dbReference type="EMBL" id="KAF0364515.1"/>
    </source>
</evidence>
<sequence>MTSKRGGGLLRINKTQGRGGGAKKSKGKIPNLSGGLNANQSGGFPTSSVAARAPIPQVERLTKKGGSKSPKRDSVSSEELEKRTARANRFRDTLDPSQLLSVGRVVPHGRNLTIRNEGPPINPVDDFFEVLSIYHQTQMKINQVNDTLPSVRKKLAWDFFHERTTPITLNSLYENDESDKSKNLDKIENENVTLKVNELTNKPKALDLPTASNASNFFDVEMEDVEQFIATSPVTPGSTFRYEMDVDETFPSSYIPPFTQMPSLSNTLTINPTDQLIFGPNMLSQFQRTNTRSTDVMRKSSLERANSIITAPEKSSSMLSVMDVEYDNYSNQGESFLEPDNNTLVGSPTDEEFNKIEETATDTVDEPDVTSDTEPPIEDDEQEDELGSPDLPTPKLDLYSLVHGPPPLTQAQLFKEEKIKQRQALYKKTKVLPDRILSETKRRKKGYDTLINKNRNVQCVLAHIDDQKAKATKKAQEEVEIRRKAIEAQSSHDEDYESVKKEIRRRNQIFERITNKYNERAKKDPKYKYSMTKIEEEALIEIDNTPSLLRS</sequence>
<accession>A0A8H3WX72</accession>
<dbReference type="Proteomes" id="UP000439903">
    <property type="component" value="Unassembled WGS sequence"/>
</dbReference>
<protein>
    <submittedName>
        <fullName evidence="2">Uncharacterized protein</fullName>
    </submittedName>
</protein>